<keyword evidence="1" id="KW-0238">DNA-binding</keyword>
<dbReference type="InterPro" id="IPR036625">
    <property type="entry name" value="E3-bd_dom_sf"/>
</dbReference>
<dbReference type="Pfam" id="PF23359">
    <property type="entry name" value="Lsr2_DNA-bd"/>
    <property type="match status" value="1"/>
</dbReference>
<dbReference type="InterPro" id="IPR024412">
    <property type="entry name" value="Lsr2_dim_dom"/>
</dbReference>
<dbReference type="EMBL" id="BAABEO010000017">
    <property type="protein sequence ID" value="GAA3685756.1"/>
    <property type="molecule type" value="Genomic_DNA"/>
</dbReference>
<dbReference type="Pfam" id="PF11774">
    <property type="entry name" value="Lsr2"/>
    <property type="match status" value="1"/>
</dbReference>
<accession>A0ABP7CAU8</accession>
<evidence type="ECO:0000313" key="4">
    <source>
        <dbReference type="EMBL" id="GAA3685756.1"/>
    </source>
</evidence>
<organism evidence="4 5">
    <name type="scientific">Arthrobacter ginkgonis</name>
    <dbReference type="NCBI Taxonomy" id="1630594"/>
    <lineage>
        <taxon>Bacteria</taxon>
        <taxon>Bacillati</taxon>
        <taxon>Actinomycetota</taxon>
        <taxon>Actinomycetes</taxon>
        <taxon>Micrococcales</taxon>
        <taxon>Micrococcaceae</taxon>
        <taxon>Arthrobacter</taxon>
    </lineage>
</organism>
<comment type="caution">
    <text evidence="4">The sequence shown here is derived from an EMBL/GenBank/DDBJ whole genome shotgun (WGS) entry which is preliminary data.</text>
</comment>
<evidence type="ECO:0000256" key="1">
    <source>
        <dbReference type="ARBA" id="ARBA00023125"/>
    </source>
</evidence>
<evidence type="ECO:0000259" key="2">
    <source>
        <dbReference type="Pfam" id="PF11774"/>
    </source>
</evidence>
<evidence type="ECO:0000259" key="3">
    <source>
        <dbReference type="Pfam" id="PF23359"/>
    </source>
</evidence>
<dbReference type="Gene3D" id="4.10.320.10">
    <property type="entry name" value="E3-binding domain"/>
    <property type="match status" value="1"/>
</dbReference>
<evidence type="ECO:0000313" key="5">
    <source>
        <dbReference type="Proteomes" id="UP001500752"/>
    </source>
</evidence>
<keyword evidence="5" id="KW-1185">Reference proteome</keyword>
<proteinExistence type="predicted"/>
<reference evidence="5" key="1">
    <citation type="journal article" date="2019" name="Int. J. Syst. Evol. Microbiol.">
        <title>The Global Catalogue of Microorganisms (GCM) 10K type strain sequencing project: providing services to taxonomists for standard genome sequencing and annotation.</title>
        <authorList>
            <consortium name="The Broad Institute Genomics Platform"/>
            <consortium name="The Broad Institute Genome Sequencing Center for Infectious Disease"/>
            <person name="Wu L."/>
            <person name="Ma J."/>
        </authorList>
    </citation>
    <scope>NUCLEOTIDE SEQUENCE [LARGE SCALE GENOMIC DNA]</scope>
    <source>
        <strain evidence="5">JCM 30742</strain>
    </source>
</reference>
<dbReference type="InterPro" id="IPR042261">
    <property type="entry name" value="Lsr2-like_dimerization"/>
</dbReference>
<dbReference type="InterPro" id="IPR055370">
    <property type="entry name" value="Lsr2_DNA-bd"/>
</dbReference>
<gene>
    <name evidence="4" type="ORF">GCM10023081_23990</name>
</gene>
<feature type="domain" description="Lsr2 DNA-binding" evidence="3">
    <location>
        <begin position="71"/>
        <end position="104"/>
    </location>
</feature>
<sequence length="106" mass="11359">MAKSTIIVDDIDGTADAKSYTFALGDDKYAIDLSSGNYQALQEALAPYIKAATKESGRTPRAQGEARRGPAELQKIREWAAGQGLEVAPKGRIKQSVVEAYEKANG</sequence>
<feature type="domain" description="Lsr2 dimerization" evidence="2">
    <location>
        <begin position="1"/>
        <end position="55"/>
    </location>
</feature>
<dbReference type="RefSeq" id="WP_345151040.1">
    <property type="nucleotide sequence ID" value="NZ_BAABEO010000017.1"/>
</dbReference>
<name>A0ABP7CAU8_9MICC</name>
<protein>
    <submittedName>
        <fullName evidence="4">Lsr2 family protein</fullName>
    </submittedName>
</protein>
<dbReference type="Gene3D" id="3.30.60.230">
    <property type="entry name" value="Lsr2, dimerization domain"/>
    <property type="match status" value="1"/>
</dbReference>
<dbReference type="Proteomes" id="UP001500752">
    <property type="component" value="Unassembled WGS sequence"/>
</dbReference>